<dbReference type="GO" id="GO:0016020">
    <property type="term" value="C:membrane"/>
    <property type="evidence" value="ECO:0007669"/>
    <property type="project" value="InterPro"/>
</dbReference>
<keyword evidence="2" id="KW-0812">Transmembrane</keyword>
<dbReference type="AlphaFoldDB" id="A0AAN5C8Z2"/>
<dbReference type="InterPro" id="IPR004151">
    <property type="entry name" value="7TM_GPCR_serpentine_rcpt_Sre"/>
</dbReference>
<evidence type="ECO:0000313" key="3">
    <source>
        <dbReference type="EMBL" id="GMR35120.1"/>
    </source>
</evidence>
<keyword evidence="2" id="KW-0472">Membrane</keyword>
<keyword evidence="2" id="KW-1133">Transmembrane helix</keyword>
<evidence type="ECO:0000313" key="4">
    <source>
        <dbReference type="Proteomes" id="UP001328107"/>
    </source>
</evidence>
<keyword evidence="4" id="KW-1185">Reference proteome</keyword>
<organism evidence="3 4">
    <name type="scientific">Pristionchus mayeri</name>
    <dbReference type="NCBI Taxonomy" id="1317129"/>
    <lineage>
        <taxon>Eukaryota</taxon>
        <taxon>Metazoa</taxon>
        <taxon>Ecdysozoa</taxon>
        <taxon>Nematoda</taxon>
        <taxon>Chromadorea</taxon>
        <taxon>Rhabditida</taxon>
        <taxon>Rhabditina</taxon>
        <taxon>Diplogasteromorpha</taxon>
        <taxon>Diplogasteroidea</taxon>
        <taxon>Neodiplogasteridae</taxon>
        <taxon>Pristionchus</taxon>
    </lineage>
</organism>
<feature type="transmembrane region" description="Helical" evidence="2">
    <location>
        <begin position="126"/>
        <end position="148"/>
    </location>
</feature>
<dbReference type="PANTHER" id="PTHR47521">
    <property type="entry name" value="SERPENTINE RECEPTOR, CLASS E (EPSILON)-RELATED"/>
    <property type="match status" value="1"/>
</dbReference>
<dbReference type="Proteomes" id="UP001328107">
    <property type="component" value="Unassembled WGS sequence"/>
</dbReference>
<evidence type="ECO:0000256" key="1">
    <source>
        <dbReference type="ARBA" id="ARBA00006803"/>
    </source>
</evidence>
<feature type="transmembrane region" description="Helical" evidence="2">
    <location>
        <begin position="55"/>
        <end position="73"/>
    </location>
</feature>
<name>A0AAN5C8Z2_9BILA</name>
<protein>
    <recommendedName>
        <fullName evidence="5">G protein-coupled receptor</fullName>
    </recommendedName>
</protein>
<feature type="transmembrane region" description="Helical" evidence="2">
    <location>
        <begin position="85"/>
        <end position="105"/>
    </location>
</feature>
<reference evidence="4" key="1">
    <citation type="submission" date="2022-10" db="EMBL/GenBank/DDBJ databases">
        <title>Genome assembly of Pristionchus species.</title>
        <authorList>
            <person name="Yoshida K."/>
            <person name="Sommer R.J."/>
        </authorList>
    </citation>
    <scope>NUCLEOTIDE SEQUENCE [LARGE SCALE GENOMIC DNA]</scope>
    <source>
        <strain evidence="4">RS5460</strain>
    </source>
</reference>
<feature type="transmembrane region" description="Helical" evidence="2">
    <location>
        <begin position="154"/>
        <end position="187"/>
    </location>
</feature>
<dbReference type="Pfam" id="PF03125">
    <property type="entry name" value="Sre"/>
    <property type="match status" value="1"/>
</dbReference>
<feature type="transmembrane region" description="Helical" evidence="2">
    <location>
        <begin position="12"/>
        <end position="34"/>
    </location>
</feature>
<proteinExistence type="inferred from homology"/>
<dbReference type="InterPro" id="IPR052860">
    <property type="entry name" value="NRL-GPCR1"/>
</dbReference>
<sequence>MLNSSRVSLAPTTFGIIIGAEIVISIVACILIPFMSEAFYNAGVIHRNFRIQIRIITAVLFFSVFSRCVLLYYQLFDIPLDDYDYFLIINNIMRDTSFGTSFFALERSLATFFWKWYKRQTPDTMIALFVIELSNIIPAIVNSTGWLLGRWTFTFNVLFILFTVIIGAVVSIFQLFEIINFFLTVYVRNRLVLRGMSITISTYSLAKTFQIRENCRIMEFMMRIGFSVWSTTAVGFGFFCYYKWGPDEWQLSRYISIALFDVFI</sequence>
<accession>A0AAN5C8Z2</accession>
<dbReference type="PANTHER" id="PTHR47521:SF7">
    <property type="entry name" value="SERPENTINE RECEPTOR CLASS EPSILON-6"/>
    <property type="match status" value="1"/>
</dbReference>
<evidence type="ECO:0008006" key="5">
    <source>
        <dbReference type="Google" id="ProtNLM"/>
    </source>
</evidence>
<comment type="similarity">
    <text evidence="1">Belongs to the nematode receptor-like protein sre family.</text>
</comment>
<dbReference type="EMBL" id="BTRK01000002">
    <property type="protein sequence ID" value="GMR35120.1"/>
    <property type="molecule type" value="Genomic_DNA"/>
</dbReference>
<evidence type="ECO:0000256" key="2">
    <source>
        <dbReference type="SAM" id="Phobius"/>
    </source>
</evidence>
<feature type="non-terminal residue" evidence="3">
    <location>
        <position position="264"/>
    </location>
</feature>
<gene>
    <name evidence="3" type="ORF">PMAYCL1PPCAC_05315</name>
</gene>
<dbReference type="GO" id="GO:0007606">
    <property type="term" value="P:sensory perception of chemical stimulus"/>
    <property type="evidence" value="ECO:0007669"/>
    <property type="project" value="InterPro"/>
</dbReference>
<comment type="caution">
    <text evidence="3">The sequence shown here is derived from an EMBL/GenBank/DDBJ whole genome shotgun (WGS) entry which is preliminary data.</text>
</comment>
<feature type="transmembrane region" description="Helical" evidence="2">
    <location>
        <begin position="220"/>
        <end position="244"/>
    </location>
</feature>